<organism evidence="1">
    <name type="scientific">Bacillus thuringiensis subsp. israelensis</name>
    <dbReference type="NCBI Taxonomy" id="1430"/>
    <lineage>
        <taxon>Bacteria</taxon>
        <taxon>Bacillati</taxon>
        <taxon>Bacillota</taxon>
        <taxon>Bacilli</taxon>
        <taxon>Bacillales</taxon>
        <taxon>Bacillaceae</taxon>
        <taxon>Bacillus</taxon>
        <taxon>Bacillus cereus group</taxon>
    </lineage>
</organism>
<dbReference type="RefSeq" id="WP_001266179.1">
    <property type="nucleotide sequence ID" value="NZ_CP013278.1"/>
</dbReference>
<protein>
    <submittedName>
        <fullName evidence="1">Uncharacterized protein</fullName>
    </submittedName>
</protein>
<dbReference type="PATRIC" id="fig|1430.6.peg.2211"/>
<proteinExistence type="predicted"/>
<geneLocation type="plasmid" evidence="1">
    <name>pAM65-52-3-235K</name>
</geneLocation>
<evidence type="ECO:0000313" key="1">
    <source>
        <dbReference type="EMBL" id="AND28444.1"/>
    </source>
</evidence>
<dbReference type="EMBL" id="CP013278">
    <property type="protein sequence ID" value="AND28444.1"/>
    <property type="molecule type" value="Genomic_DNA"/>
</dbReference>
<keyword evidence="1" id="KW-0614">Plasmid</keyword>
<sequence>MRVSFDLSNEFKKILEEYGHDVLVLRQDKKLLCSCYNEVTQEADRNCPICLGLGYSFIAERHTTRAETIALEPQLAGLLKENPIGDVLTGGRKYYFQPNMIANEKDLIVEVDWDNFGRPSYKDEGIWKITNVDHTQDLGEGKTIYKVYYATVQPVRSKIRGIRISEINGVKQYNILLEG</sequence>
<name>A0A160LJS0_BACTI</name>
<accession>A0A160LJS0</accession>
<gene>
    <name evidence="1" type="ORF">ATN07_32460</name>
</gene>
<dbReference type="AlphaFoldDB" id="A0A160LJS0"/>
<reference evidence="1" key="1">
    <citation type="journal article" date="2017" name="Res. Microbiol.">
        <title>Comparative genomics of extrachromosomal elements in Bacillus thuringiensis subsp. israelensis.</title>
        <authorList>
            <person name="Bolotin A."/>
            <person name="Gillis A."/>
            <person name="Sanchis V."/>
            <person name="Nielsen-LeRoux C."/>
            <person name="Mahillon J."/>
            <person name="Lereclus D."/>
            <person name="Sorokin A."/>
        </authorList>
    </citation>
    <scope>NUCLEOTIDE SEQUENCE</scope>
    <source>
        <strain evidence="1">AM65-52</strain>
        <plasmid evidence="1">pAM65-52-3-235K</plasmid>
    </source>
</reference>